<proteinExistence type="predicted"/>
<accession>A0A238BZD6</accession>
<keyword evidence="3" id="KW-1185">Reference proteome</keyword>
<keyword evidence="1" id="KW-0812">Transmembrane</keyword>
<keyword evidence="1" id="KW-1133">Transmembrane helix</keyword>
<evidence type="ECO:0000313" key="3">
    <source>
        <dbReference type="Proteomes" id="UP000242913"/>
    </source>
</evidence>
<protein>
    <recommendedName>
        <fullName evidence="4">Transmembrane protein</fullName>
    </recommendedName>
</protein>
<organism evidence="2 3">
    <name type="scientific">Onchocerca flexuosa</name>
    <dbReference type="NCBI Taxonomy" id="387005"/>
    <lineage>
        <taxon>Eukaryota</taxon>
        <taxon>Metazoa</taxon>
        <taxon>Ecdysozoa</taxon>
        <taxon>Nematoda</taxon>
        <taxon>Chromadorea</taxon>
        <taxon>Rhabditida</taxon>
        <taxon>Spirurina</taxon>
        <taxon>Spiruromorpha</taxon>
        <taxon>Filarioidea</taxon>
        <taxon>Onchocercidae</taxon>
        <taxon>Onchocerca</taxon>
    </lineage>
</organism>
<keyword evidence="1" id="KW-0472">Membrane</keyword>
<reference evidence="2 3" key="1">
    <citation type="submission" date="2015-12" db="EMBL/GenBank/DDBJ databases">
        <title>Draft genome of the nematode, Onchocerca flexuosa.</title>
        <authorList>
            <person name="Mitreva M."/>
        </authorList>
    </citation>
    <scope>NUCLEOTIDE SEQUENCE [LARGE SCALE GENOMIC DNA]</scope>
    <source>
        <strain evidence="2">Red Deer</strain>
    </source>
</reference>
<evidence type="ECO:0000256" key="1">
    <source>
        <dbReference type="SAM" id="Phobius"/>
    </source>
</evidence>
<feature type="transmembrane region" description="Helical" evidence="1">
    <location>
        <begin position="12"/>
        <end position="34"/>
    </location>
</feature>
<gene>
    <name evidence="2" type="ORF">X798_02318</name>
</gene>
<name>A0A238BZD6_9BILA</name>
<evidence type="ECO:0008006" key="4">
    <source>
        <dbReference type="Google" id="ProtNLM"/>
    </source>
</evidence>
<dbReference type="Proteomes" id="UP000242913">
    <property type="component" value="Unassembled WGS sequence"/>
</dbReference>
<dbReference type="EMBL" id="KZ269985">
    <property type="protein sequence ID" value="OZC10569.1"/>
    <property type="molecule type" value="Genomic_DNA"/>
</dbReference>
<sequence length="77" mass="8634">MIWVKKKNETTTTTAAAAATHCFMTLILQLYILLTISVNLISSQIVTTRVPLKIPSLEITNLVTNFVSMLQKIVDER</sequence>
<evidence type="ECO:0000313" key="2">
    <source>
        <dbReference type="EMBL" id="OZC10569.1"/>
    </source>
</evidence>
<dbReference type="AlphaFoldDB" id="A0A238BZD6"/>